<dbReference type="Gene3D" id="3.40.630.30">
    <property type="match status" value="1"/>
</dbReference>
<evidence type="ECO:0000313" key="3">
    <source>
        <dbReference type="Proteomes" id="UP001597011"/>
    </source>
</evidence>
<name>A0ABW3BTR2_9FLAO</name>
<dbReference type="InterPro" id="IPR052742">
    <property type="entry name" value="Mito_N-acetyltransferase"/>
</dbReference>
<dbReference type="InterPro" id="IPR000182">
    <property type="entry name" value="GNAT_dom"/>
</dbReference>
<sequence>MNIRKAIPSDFDAVWEIFSQVIKTGDTYVFNPDTPKKDLEKHWFAAYMETYVLEENSEILGTYIIKPNQIDLGNHIANCSYMVSLNAQGKGVGRKLCEHSLDIAKQRGFEAIQFNIVISTNTAAVALWKKYGFEIIGTTPKGFRHAKLGLVDTYIMYKDLKK</sequence>
<dbReference type="EMBL" id="JBHTIB010000012">
    <property type="protein sequence ID" value="MFD0836554.1"/>
    <property type="molecule type" value="Genomic_DNA"/>
</dbReference>
<dbReference type="EC" id="2.3.-.-" evidence="2"/>
<dbReference type="RefSeq" id="WP_379942689.1">
    <property type="nucleotide sequence ID" value="NZ_JBHTIB010000012.1"/>
</dbReference>
<dbReference type="Pfam" id="PF00583">
    <property type="entry name" value="Acetyltransf_1"/>
    <property type="match status" value="1"/>
</dbReference>
<evidence type="ECO:0000313" key="2">
    <source>
        <dbReference type="EMBL" id="MFD0836554.1"/>
    </source>
</evidence>
<dbReference type="PANTHER" id="PTHR43138:SF1">
    <property type="entry name" value="N-ACETYLTRANSFERASE ACA1"/>
    <property type="match status" value="1"/>
</dbReference>
<dbReference type="Proteomes" id="UP001597011">
    <property type="component" value="Unassembled WGS sequence"/>
</dbReference>
<dbReference type="PROSITE" id="PS51186">
    <property type="entry name" value="GNAT"/>
    <property type="match status" value="1"/>
</dbReference>
<keyword evidence="2" id="KW-0012">Acyltransferase</keyword>
<dbReference type="PANTHER" id="PTHR43138">
    <property type="entry name" value="ACETYLTRANSFERASE, GNAT FAMILY"/>
    <property type="match status" value="1"/>
</dbReference>
<dbReference type="InterPro" id="IPR016181">
    <property type="entry name" value="Acyl_CoA_acyltransferase"/>
</dbReference>
<protein>
    <submittedName>
        <fullName evidence="2">GNAT family N-acetyltransferase</fullName>
        <ecNumber evidence="2">2.3.-.-</ecNumber>
    </submittedName>
</protein>
<feature type="domain" description="N-acetyltransferase" evidence="1">
    <location>
        <begin position="1"/>
        <end position="161"/>
    </location>
</feature>
<comment type="caution">
    <text evidence="2">The sequence shown here is derived from an EMBL/GenBank/DDBJ whole genome shotgun (WGS) entry which is preliminary data.</text>
</comment>
<keyword evidence="3" id="KW-1185">Reference proteome</keyword>
<dbReference type="CDD" id="cd04301">
    <property type="entry name" value="NAT_SF"/>
    <property type="match status" value="1"/>
</dbReference>
<organism evidence="2 3">
    <name type="scientific">Mariniflexile aquimaris</name>
    <dbReference type="NCBI Taxonomy" id="881009"/>
    <lineage>
        <taxon>Bacteria</taxon>
        <taxon>Pseudomonadati</taxon>
        <taxon>Bacteroidota</taxon>
        <taxon>Flavobacteriia</taxon>
        <taxon>Flavobacteriales</taxon>
        <taxon>Flavobacteriaceae</taxon>
        <taxon>Mariniflexile</taxon>
    </lineage>
</organism>
<reference evidence="3" key="1">
    <citation type="journal article" date="2019" name="Int. J. Syst. Evol. Microbiol.">
        <title>The Global Catalogue of Microorganisms (GCM) 10K type strain sequencing project: providing services to taxonomists for standard genome sequencing and annotation.</title>
        <authorList>
            <consortium name="The Broad Institute Genomics Platform"/>
            <consortium name="The Broad Institute Genome Sequencing Center for Infectious Disease"/>
            <person name="Wu L."/>
            <person name="Ma J."/>
        </authorList>
    </citation>
    <scope>NUCLEOTIDE SEQUENCE [LARGE SCALE GENOMIC DNA]</scope>
    <source>
        <strain evidence="3">CCUG 60529</strain>
    </source>
</reference>
<accession>A0ABW3BTR2</accession>
<keyword evidence="2" id="KW-0808">Transferase</keyword>
<evidence type="ECO:0000259" key="1">
    <source>
        <dbReference type="PROSITE" id="PS51186"/>
    </source>
</evidence>
<gene>
    <name evidence="2" type="ORF">ACFQ0I_12315</name>
</gene>
<proteinExistence type="predicted"/>
<dbReference type="GO" id="GO:0016746">
    <property type="term" value="F:acyltransferase activity"/>
    <property type="evidence" value="ECO:0007669"/>
    <property type="project" value="UniProtKB-KW"/>
</dbReference>
<dbReference type="SUPFAM" id="SSF55729">
    <property type="entry name" value="Acyl-CoA N-acyltransferases (Nat)"/>
    <property type="match status" value="1"/>
</dbReference>